<dbReference type="PANTHER" id="PTHR43155">
    <property type="entry name" value="CYCLIC DI-GMP PHOSPHODIESTERASE PA4108-RELATED"/>
    <property type="match status" value="1"/>
</dbReference>
<protein>
    <submittedName>
        <fullName evidence="2">PAS/PAC sensor protein</fullName>
    </submittedName>
</protein>
<accession>T0ZK88</accession>
<dbReference type="Pfam" id="PF08447">
    <property type="entry name" value="PAS_3"/>
    <property type="match status" value="1"/>
</dbReference>
<proteinExistence type="predicted"/>
<dbReference type="SUPFAM" id="SSF55785">
    <property type="entry name" value="PYP-like sensor domain (PAS domain)"/>
    <property type="match status" value="1"/>
</dbReference>
<feature type="non-terminal residue" evidence="2">
    <location>
        <position position="1"/>
    </location>
</feature>
<evidence type="ECO:0000313" key="2">
    <source>
        <dbReference type="EMBL" id="EQD29134.1"/>
    </source>
</evidence>
<reference evidence="2" key="1">
    <citation type="submission" date="2013-08" db="EMBL/GenBank/DDBJ databases">
        <authorList>
            <person name="Mendez C."/>
            <person name="Richter M."/>
            <person name="Ferrer M."/>
            <person name="Sanchez J."/>
        </authorList>
    </citation>
    <scope>NUCLEOTIDE SEQUENCE</scope>
</reference>
<dbReference type="EMBL" id="AUZX01015412">
    <property type="protein sequence ID" value="EQD29134.1"/>
    <property type="molecule type" value="Genomic_DNA"/>
</dbReference>
<dbReference type="SMART" id="SM00471">
    <property type="entry name" value="HDc"/>
    <property type="match status" value="1"/>
</dbReference>
<evidence type="ECO:0000259" key="1">
    <source>
        <dbReference type="PROSITE" id="PS51832"/>
    </source>
</evidence>
<dbReference type="Gene3D" id="1.10.3210.10">
    <property type="entry name" value="Hypothetical protein af1432"/>
    <property type="match status" value="1"/>
</dbReference>
<dbReference type="PROSITE" id="PS51832">
    <property type="entry name" value="HD_GYP"/>
    <property type="match status" value="1"/>
</dbReference>
<dbReference type="InterPro" id="IPR013655">
    <property type="entry name" value="PAS_fold_3"/>
</dbReference>
<dbReference type="PANTHER" id="PTHR43155:SF2">
    <property type="entry name" value="CYCLIC DI-GMP PHOSPHODIESTERASE PA4108"/>
    <property type="match status" value="1"/>
</dbReference>
<dbReference type="InterPro" id="IPR037522">
    <property type="entry name" value="HD_GYP_dom"/>
</dbReference>
<feature type="non-terminal residue" evidence="2">
    <location>
        <position position="291"/>
    </location>
</feature>
<dbReference type="Pfam" id="PF13487">
    <property type="entry name" value="HD_5"/>
    <property type="match status" value="1"/>
</dbReference>
<dbReference type="NCBIfam" id="TIGR00229">
    <property type="entry name" value="sensory_box"/>
    <property type="match status" value="1"/>
</dbReference>
<dbReference type="InterPro" id="IPR035965">
    <property type="entry name" value="PAS-like_dom_sf"/>
</dbReference>
<comment type="caution">
    <text evidence="2">The sequence shown here is derived from an EMBL/GenBank/DDBJ whole genome shotgun (WGS) entry which is preliminary data.</text>
</comment>
<dbReference type="InterPro" id="IPR003607">
    <property type="entry name" value="HD/PDEase_dom"/>
</dbReference>
<gene>
    <name evidence="2" type="ORF">B1A_20866</name>
</gene>
<feature type="domain" description="HD-GYP" evidence="1">
    <location>
        <begin position="99"/>
        <end position="291"/>
    </location>
</feature>
<dbReference type="CDD" id="cd00077">
    <property type="entry name" value="HDc"/>
    <property type="match status" value="1"/>
</dbReference>
<dbReference type="AlphaFoldDB" id="T0ZK88"/>
<dbReference type="InterPro" id="IPR000014">
    <property type="entry name" value="PAS"/>
</dbReference>
<dbReference type="SUPFAM" id="SSF109604">
    <property type="entry name" value="HD-domain/PDEase-like"/>
    <property type="match status" value="1"/>
</dbReference>
<sequence>YNRMLGYEPGELDGLAVDTVVASEDWLRIREHIRRRFSGKEPISRYIFRARRKDGSEFYVSNIATVVTRDGKRLSVGVFEDLSARIQEEYEKRTQEQHREQVMQEAIHAMSIMSSMRDPYTGRHEGRVGNLAAAIGLDLGLDQRQCGGLKICGTVHDIGKISVPAEILAKPSQLSAPEFEIVKEHTSLGYEILRNLQLPWPIAITAYQHHERLDGSGYPLGVMGEEIILESRIMAVADIVEAMASHRPYRPGLGIKAALTEITVRAGTQLDERVVETCVQLFTKKNYVLPA</sequence>
<dbReference type="Gene3D" id="3.30.450.20">
    <property type="entry name" value="PAS domain"/>
    <property type="match status" value="1"/>
</dbReference>
<organism evidence="2">
    <name type="scientific">mine drainage metagenome</name>
    <dbReference type="NCBI Taxonomy" id="410659"/>
    <lineage>
        <taxon>unclassified sequences</taxon>
        <taxon>metagenomes</taxon>
        <taxon>ecological metagenomes</taxon>
    </lineage>
</organism>
<name>T0ZK88_9ZZZZ</name>
<reference evidence="2" key="2">
    <citation type="journal article" date="2014" name="ISME J.">
        <title>Microbial stratification in low pH oxic and suboxic macroscopic growths along an acid mine drainage.</title>
        <authorList>
            <person name="Mendez-Garcia C."/>
            <person name="Mesa V."/>
            <person name="Sprenger R.R."/>
            <person name="Richter M."/>
            <person name="Diez M.S."/>
            <person name="Solano J."/>
            <person name="Bargiela R."/>
            <person name="Golyshina O.V."/>
            <person name="Manteca A."/>
            <person name="Ramos J.L."/>
            <person name="Gallego J.R."/>
            <person name="Llorente I."/>
            <person name="Martins Dos Santos V.A."/>
            <person name="Jensen O.N."/>
            <person name="Pelaez A.I."/>
            <person name="Sanchez J."/>
            <person name="Ferrer M."/>
        </authorList>
    </citation>
    <scope>NUCLEOTIDE SEQUENCE</scope>
</reference>